<protein>
    <recommendedName>
        <fullName evidence="4">YbaB/EbfC DNA-binding family protein</fullName>
    </recommendedName>
</protein>
<dbReference type="Pfam" id="PF02575">
    <property type="entry name" value="YbaB_DNA_bd"/>
    <property type="match status" value="1"/>
</dbReference>
<name>A0A919ML25_9ACTN</name>
<comment type="caution">
    <text evidence="2">The sequence shown here is derived from an EMBL/GenBank/DDBJ whole genome shotgun (WGS) entry which is preliminary data.</text>
</comment>
<evidence type="ECO:0000313" key="2">
    <source>
        <dbReference type="EMBL" id="GIE53494.1"/>
    </source>
</evidence>
<gene>
    <name evidence="2" type="ORF">Ani05nite_70280</name>
</gene>
<dbReference type="EMBL" id="BOMQ01000085">
    <property type="protein sequence ID" value="GIE53494.1"/>
    <property type="molecule type" value="Genomic_DNA"/>
</dbReference>
<evidence type="ECO:0008006" key="4">
    <source>
        <dbReference type="Google" id="ProtNLM"/>
    </source>
</evidence>
<dbReference type="InterPro" id="IPR004401">
    <property type="entry name" value="YbaB/EbfC"/>
</dbReference>
<organism evidence="2 3">
    <name type="scientific">Actinoplanes nipponensis</name>
    <dbReference type="NCBI Taxonomy" id="135950"/>
    <lineage>
        <taxon>Bacteria</taxon>
        <taxon>Bacillati</taxon>
        <taxon>Actinomycetota</taxon>
        <taxon>Actinomycetes</taxon>
        <taxon>Micromonosporales</taxon>
        <taxon>Micromonosporaceae</taxon>
        <taxon>Actinoplanes</taxon>
    </lineage>
</organism>
<dbReference type="Gene3D" id="3.30.1310.10">
    <property type="entry name" value="Nucleoid-associated protein YbaB-like domain"/>
    <property type="match status" value="2"/>
</dbReference>
<dbReference type="RefSeq" id="WP_203775586.1">
    <property type="nucleotide sequence ID" value="NZ_BAAAYJ010000071.1"/>
</dbReference>
<dbReference type="SUPFAM" id="SSF82607">
    <property type="entry name" value="YbaB-like"/>
    <property type="match status" value="2"/>
</dbReference>
<evidence type="ECO:0000313" key="3">
    <source>
        <dbReference type="Proteomes" id="UP000647172"/>
    </source>
</evidence>
<proteinExistence type="predicted"/>
<sequence length="257" mass="26941">MAEPTGAARTGFFPELDDLARDAAVMAGWLAAAEAAVAEAAGRDPSERVRVVLAALGRVASVEIDPHWRTRIDPGDLRAAVLAACQEAGRRRLETWAAELGRSDGRPGTSAPGRTPDAGPRPVEVASGPAEESSHESIRRLWGLLQEATDRLDDVVRDAAARSRDVLTGRDPGGHVTASLTGGGELTDLTLDETWAAAAGAREIGAALTAAITDGYAAVDRRAREATSQWPFPDLERLSGSPAALLATLGLRNEREG</sequence>
<dbReference type="Proteomes" id="UP000647172">
    <property type="component" value="Unassembled WGS sequence"/>
</dbReference>
<keyword evidence="3" id="KW-1185">Reference proteome</keyword>
<dbReference type="AlphaFoldDB" id="A0A919ML25"/>
<feature type="region of interest" description="Disordered" evidence="1">
    <location>
        <begin position="98"/>
        <end position="134"/>
    </location>
</feature>
<accession>A0A919ML25</accession>
<dbReference type="GO" id="GO:0003677">
    <property type="term" value="F:DNA binding"/>
    <property type="evidence" value="ECO:0007669"/>
    <property type="project" value="InterPro"/>
</dbReference>
<reference evidence="2" key="1">
    <citation type="submission" date="2021-01" db="EMBL/GenBank/DDBJ databases">
        <title>Whole genome shotgun sequence of Actinoplanes nipponensis NBRC 14063.</title>
        <authorList>
            <person name="Komaki H."/>
            <person name="Tamura T."/>
        </authorList>
    </citation>
    <scope>NUCLEOTIDE SEQUENCE</scope>
    <source>
        <strain evidence="2">NBRC 14063</strain>
    </source>
</reference>
<evidence type="ECO:0000256" key="1">
    <source>
        <dbReference type="SAM" id="MobiDB-lite"/>
    </source>
</evidence>
<dbReference type="InterPro" id="IPR036894">
    <property type="entry name" value="YbaB-like_sf"/>
</dbReference>